<dbReference type="EMBL" id="BAAALT010000001">
    <property type="protein sequence ID" value="GAA1781776.1"/>
    <property type="molecule type" value="Genomic_DNA"/>
</dbReference>
<dbReference type="InterPro" id="IPR011010">
    <property type="entry name" value="DNA_brk_join_enz"/>
</dbReference>
<organism evidence="1 2">
    <name type="scientific">Luedemannella flava</name>
    <dbReference type="NCBI Taxonomy" id="349316"/>
    <lineage>
        <taxon>Bacteria</taxon>
        <taxon>Bacillati</taxon>
        <taxon>Actinomycetota</taxon>
        <taxon>Actinomycetes</taxon>
        <taxon>Micromonosporales</taxon>
        <taxon>Micromonosporaceae</taxon>
        <taxon>Luedemannella</taxon>
    </lineage>
</organism>
<comment type="caution">
    <text evidence="1">The sequence shown here is derived from an EMBL/GenBank/DDBJ whole genome shotgun (WGS) entry which is preliminary data.</text>
</comment>
<reference evidence="1 2" key="1">
    <citation type="journal article" date="2019" name="Int. J. Syst. Evol. Microbiol.">
        <title>The Global Catalogue of Microorganisms (GCM) 10K type strain sequencing project: providing services to taxonomists for standard genome sequencing and annotation.</title>
        <authorList>
            <consortium name="The Broad Institute Genomics Platform"/>
            <consortium name="The Broad Institute Genome Sequencing Center for Infectious Disease"/>
            <person name="Wu L."/>
            <person name="Ma J."/>
        </authorList>
    </citation>
    <scope>NUCLEOTIDE SEQUENCE [LARGE SCALE GENOMIC DNA]</scope>
    <source>
        <strain evidence="1 2">JCM 13250</strain>
    </source>
</reference>
<dbReference type="SUPFAM" id="SSF56349">
    <property type="entry name" value="DNA breaking-rejoining enzymes"/>
    <property type="match status" value="1"/>
</dbReference>
<dbReference type="Gene3D" id="3.30.66.10">
    <property type="entry name" value="DNA topoisomerase I domain"/>
    <property type="match status" value="1"/>
</dbReference>
<dbReference type="Gene3D" id="1.10.132.120">
    <property type="match status" value="1"/>
</dbReference>
<proteinExistence type="predicted"/>
<gene>
    <name evidence="1" type="ORF">GCM10009682_00080</name>
</gene>
<evidence type="ECO:0000313" key="2">
    <source>
        <dbReference type="Proteomes" id="UP001500218"/>
    </source>
</evidence>
<evidence type="ECO:0000313" key="1">
    <source>
        <dbReference type="EMBL" id="GAA1781776.1"/>
    </source>
</evidence>
<evidence type="ECO:0008006" key="3">
    <source>
        <dbReference type="Google" id="ProtNLM"/>
    </source>
</evidence>
<keyword evidence="2" id="KW-1185">Reference proteome</keyword>
<dbReference type="InterPro" id="IPR035447">
    <property type="entry name" value="DNA_topo_I_N_sf"/>
</dbReference>
<sequence>MDPPPPGRPTGHIQAIGTDTAGRRQYLYHPRWRQRRDAEKFDHVLTVARRLPWISAYLREAAGCEVSANDFRTWHATVLAAMLFAHEAAGGSRTRRERVAAAVVRGVAGELGNTPTVARTSYIDPRVVDPFLAGTTIPRPTRRALAAAPPAPRAVERAVLTVLHQHGAHRFAAGPVA</sequence>
<accession>A0ABN2LAZ7</accession>
<protein>
    <recommendedName>
        <fullName evidence="3">DNA topoisomerase IB</fullName>
    </recommendedName>
</protein>
<dbReference type="SUPFAM" id="SSF55869">
    <property type="entry name" value="DNA topoisomerase I domain"/>
    <property type="match status" value="1"/>
</dbReference>
<name>A0ABN2LAZ7_9ACTN</name>
<dbReference type="Proteomes" id="UP001500218">
    <property type="component" value="Unassembled WGS sequence"/>
</dbReference>